<protein>
    <submittedName>
        <fullName evidence="1">Uncharacterized protein</fullName>
    </submittedName>
</protein>
<dbReference type="OrthoDB" id="3227112at2759"/>
<comment type="caution">
    <text evidence="1">The sequence shown here is derived from an EMBL/GenBank/DDBJ whole genome shotgun (WGS) entry which is preliminary data.</text>
</comment>
<evidence type="ECO:0000313" key="1">
    <source>
        <dbReference type="EMBL" id="KAG5645288.1"/>
    </source>
</evidence>
<evidence type="ECO:0000313" key="2">
    <source>
        <dbReference type="Proteomes" id="UP000775547"/>
    </source>
</evidence>
<reference evidence="1" key="2">
    <citation type="submission" date="2021-10" db="EMBL/GenBank/DDBJ databases">
        <title>Phylogenomics reveals ancestral predisposition of the termite-cultivated fungus Termitomyces towards a domesticated lifestyle.</title>
        <authorList>
            <person name="Auxier B."/>
            <person name="Grum-Grzhimaylo A."/>
            <person name="Cardenas M.E."/>
            <person name="Lodge J.D."/>
            <person name="Laessoe T."/>
            <person name="Pedersen O."/>
            <person name="Smith M.E."/>
            <person name="Kuyper T.W."/>
            <person name="Franco-Molano E.A."/>
            <person name="Baroni T.J."/>
            <person name="Aanen D.K."/>
        </authorList>
    </citation>
    <scope>NUCLEOTIDE SEQUENCE</scope>
    <source>
        <strain evidence="1">AP01</strain>
        <tissue evidence="1">Mycelium</tissue>
    </source>
</reference>
<sequence>MRHSYRLGGWVMSNEETISWAARVEKPSEELTFDSARTIMVQYLRYTYNLRISIVYPGGDDWPLLMVVTRRAPHLNWKRGDDPEKLVMEAFKPVKVDVVVGRLLWKQGTSLLSSRTKIPAVTSFLSRRQRPSLYYRRRVVLKTGSTIFLSCITK</sequence>
<reference evidence="1" key="1">
    <citation type="submission" date="2020-07" db="EMBL/GenBank/DDBJ databases">
        <authorList>
            <person name="Nieuwenhuis M."/>
            <person name="Van De Peppel L.J.J."/>
        </authorList>
    </citation>
    <scope>NUCLEOTIDE SEQUENCE</scope>
    <source>
        <strain evidence="1">AP01</strain>
        <tissue evidence="1">Mycelium</tissue>
    </source>
</reference>
<gene>
    <name evidence="1" type="ORF">DXG03_006590</name>
</gene>
<dbReference type="EMBL" id="JABCKV010000044">
    <property type="protein sequence ID" value="KAG5645288.1"/>
    <property type="molecule type" value="Genomic_DNA"/>
</dbReference>
<organism evidence="1 2">
    <name type="scientific">Asterophora parasitica</name>
    <dbReference type="NCBI Taxonomy" id="117018"/>
    <lineage>
        <taxon>Eukaryota</taxon>
        <taxon>Fungi</taxon>
        <taxon>Dikarya</taxon>
        <taxon>Basidiomycota</taxon>
        <taxon>Agaricomycotina</taxon>
        <taxon>Agaricomycetes</taxon>
        <taxon>Agaricomycetidae</taxon>
        <taxon>Agaricales</taxon>
        <taxon>Tricholomatineae</taxon>
        <taxon>Lyophyllaceae</taxon>
        <taxon>Asterophora</taxon>
    </lineage>
</organism>
<keyword evidence="2" id="KW-1185">Reference proteome</keyword>
<accession>A0A9P7GAQ9</accession>
<name>A0A9P7GAQ9_9AGAR</name>
<dbReference type="AlphaFoldDB" id="A0A9P7GAQ9"/>
<proteinExistence type="predicted"/>
<dbReference type="Proteomes" id="UP000775547">
    <property type="component" value="Unassembled WGS sequence"/>
</dbReference>